<organism evidence="1 2">
    <name type="scientific">Streptosporangium minutum</name>
    <dbReference type="NCBI Taxonomy" id="569862"/>
    <lineage>
        <taxon>Bacteria</taxon>
        <taxon>Bacillati</taxon>
        <taxon>Actinomycetota</taxon>
        <taxon>Actinomycetes</taxon>
        <taxon>Streptosporangiales</taxon>
        <taxon>Streptosporangiaceae</taxon>
        <taxon>Streptosporangium</taxon>
    </lineage>
</organism>
<sequence length="205" mass="23416">MNAPLVDIPEPERPRRRLVVMVRHYSQAMSDDQTVLEHLVALVPPPAEPVFGIGSWEELASDMGLRFPADYMAFLERYGSCQFARWLAIYDPRGLPQEDRRDPAQWGEEYRDLRDDSPEGYPLAMWPESGGFIEWGTTIDGEAFGWLTVGEPKDWPVLVLYRHDLVLGPIHESMTEFLLGWASGLRYNGRAVRNDGLPLRCLAWA</sequence>
<protein>
    <recommendedName>
        <fullName evidence="3">Knr4/Smi1-like domain-containing protein</fullName>
    </recommendedName>
</protein>
<evidence type="ECO:0000313" key="2">
    <source>
        <dbReference type="Proteomes" id="UP000194761"/>
    </source>
</evidence>
<evidence type="ECO:0000313" key="1">
    <source>
        <dbReference type="EMBL" id="OUC97871.1"/>
    </source>
</evidence>
<proteinExistence type="predicted"/>
<name>A0A243RS91_9ACTN</name>
<reference evidence="1 2" key="1">
    <citation type="submission" date="2017-05" db="EMBL/GenBank/DDBJ databases">
        <title>Biotechnological potential of actinobacteria isolated from South African environments.</title>
        <authorList>
            <person name="Le Roes-Hill M."/>
            <person name="Prins A."/>
            <person name="Durrell K.A."/>
        </authorList>
    </citation>
    <scope>NUCLEOTIDE SEQUENCE [LARGE SCALE GENOMIC DNA]</scope>
    <source>
        <strain evidence="1">M26</strain>
    </source>
</reference>
<gene>
    <name evidence="1" type="ORF">CA984_09510</name>
</gene>
<dbReference type="AlphaFoldDB" id="A0A243RS91"/>
<accession>A0A243RS91</accession>
<dbReference type="InterPro" id="IPR037883">
    <property type="entry name" value="Knr4/Smi1-like_sf"/>
</dbReference>
<comment type="caution">
    <text evidence="1">The sequence shown here is derived from an EMBL/GenBank/DDBJ whole genome shotgun (WGS) entry which is preliminary data.</text>
</comment>
<keyword evidence="2" id="KW-1185">Reference proteome</keyword>
<evidence type="ECO:0008006" key="3">
    <source>
        <dbReference type="Google" id="ProtNLM"/>
    </source>
</evidence>
<dbReference type="Proteomes" id="UP000194761">
    <property type="component" value="Unassembled WGS sequence"/>
</dbReference>
<dbReference type="SUPFAM" id="SSF160631">
    <property type="entry name" value="SMI1/KNR4-like"/>
    <property type="match status" value="1"/>
</dbReference>
<dbReference type="EMBL" id="NGFP01000030">
    <property type="protein sequence ID" value="OUC97871.1"/>
    <property type="molecule type" value="Genomic_DNA"/>
</dbReference>